<accession>A0AA92X168</accession>
<dbReference type="Proteomes" id="UP000284338">
    <property type="component" value="Unassembled WGS sequence"/>
</dbReference>
<dbReference type="EMBL" id="QYYG01000008">
    <property type="protein sequence ID" value="RJF53880.1"/>
    <property type="molecule type" value="Genomic_DNA"/>
</dbReference>
<evidence type="ECO:0000313" key="2">
    <source>
        <dbReference type="Proteomes" id="UP000284338"/>
    </source>
</evidence>
<name>A0AA92X168_9GAMM</name>
<dbReference type="AlphaFoldDB" id="A0AA92X168"/>
<reference evidence="1 2" key="1">
    <citation type="submission" date="2018-09" db="EMBL/GenBank/DDBJ databases">
        <title>Draft genome of a novel serratia sp. strain with antifungal activity.</title>
        <authorList>
            <person name="Dichmann S.I."/>
            <person name="Park B.P."/>
            <person name="Pathiraja D."/>
            <person name="Choi I.-G."/>
            <person name="Stougaard P."/>
            <person name="Hennessy R.C."/>
        </authorList>
    </citation>
    <scope>NUCLEOTIDE SEQUENCE [LARGE SCALE GENOMIC DNA]</scope>
    <source>
        <strain evidence="1 2">S40</strain>
    </source>
</reference>
<keyword evidence="2" id="KW-1185">Reference proteome</keyword>
<protein>
    <submittedName>
        <fullName evidence="1">Uncharacterized protein</fullName>
    </submittedName>
</protein>
<organism evidence="1 2">
    <name type="scientific">Serratia inhibens</name>
    <dbReference type="NCBI Taxonomy" id="2338073"/>
    <lineage>
        <taxon>Bacteria</taxon>
        <taxon>Pseudomonadati</taxon>
        <taxon>Pseudomonadota</taxon>
        <taxon>Gammaproteobacteria</taxon>
        <taxon>Enterobacterales</taxon>
        <taxon>Yersiniaceae</taxon>
        <taxon>Serratia</taxon>
    </lineage>
</organism>
<proteinExistence type="predicted"/>
<gene>
    <name evidence="1" type="ORF">D4100_20990</name>
</gene>
<comment type="caution">
    <text evidence="1">The sequence shown here is derived from an EMBL/GenBank/DDBJ whole genome shotgun (WGS) entry which is preliminary data.</text>
</comment>
<sequence>MKELTAGEVEIVSGAGLISGAVGFVGDVVIDTVKLSNDVLNTRTISSVGQVFNAVGLGSIHNAADSIGYAAFKTVAGVGSLLGGDASRIEYHYENEWGA</sequence>
<dbReference type="RefSeq" id="WP_119805177.1">
    <property type="nucleotide sequence ID" value="NZ_QYYG01000008.1"/>
</dbReference>
<evidence type="ECO:0000313" key="1">
    <source>
        <dbReference type="EMBL" id="RJF53880.1"/>
    </source>
</evidence>